<dbReference type="GO" id="GO:0005783">
    <property type="term" value="C:endoplasmic reticulum"/>
    <property type="evidence" value="ECO:0007669"/>
    <property type="project" value="TreeGrafter"/>
</dbReference>
<comment type="caution">
    <text evidence="6">The sequence shown here is derived from an EMBL/GenBank/DDBJ whole genome shotgun (WGS) entry which is preliminary data.</text>
</comment>
<sequence length="144" mass="16211">MPSPIPAETTYVAASFLGTVWLLVGQTYVVTRYRAKSGVQYPRLYAEKAEMDANPNAYVFNCIQRAHQNTLEYLPIFFTSTLLTSLKYPILASLLLGTWTVSRVGYTIGYATNRRMNPLSILHYPMLIGLVGSATYTVFQLLWS</sequence>
<keyword evidence="4 5" id="KW-0472">Membrane</keyword>
<evidence type="ECO:0000256" key="1">
    <source>
        <dbReference type="ARBA" id="ARBA00004141"/>
    </source>
</evidence>
<dbReference type="InterPro" id="IPR023352">
    <property type="entry name" value="MAPEG-like_dom_sf"/>
</dbReference>
<feature type="transmembrane region" description="Helical" evidence="5">
    <location>
        <begin position="12"/>
        <end position="31"/>
    </location>
</feature>
<accession>A0A8H6TME8</accession>
<dbReference type="Proteomes" id="UP000613580">
    <property type="component" value="Unassembled WGS sequence"/>
</dbReference>
<dbReference type="InterPro" id="IPR001129">
    <property type="entry name" value="Membr-assoc_MAPEG"/>
</dbReference>
<dbReference type="PANTHER" id="PTHR10250:SF26">
    <property type="entry name" value="GLUTATHIONE S-TRANSFERASE 3, MITOCHONDRIAL"/>
    <property type="match status" value="1"/>
</dbReference>
<dbReference type="GO" id="GO:0005635">
    <property type="term" value="C:nuclear envelope"/>
    <property type="evidence" value="ECO:0007669"/>
    <property type="project" value="TreeGrafter"/>
</dbReference>
<keyword evidence="7" id="KW-1185">Reference proteome</keyword>
<organism evidence="6 7">
    <name type="scientific">Mycena chlorophos</name>
    <name type="common">Agaric fungus</name>
    <name type="synonym">Agaricus chlorophos</name>
    <dbReference type="NCBI Taxonomy" id="658473"/>
    <lineage>
        <taxon>Eukaryota</taxon>
        <taxon>Fungi</taxon>
        <taxon>Dikarya</taxon>
        <taxon>Basidiomycota</taxon>
        <taxon>Agaricomycotina</taxon>
        <taxon>Agaricomycetes</taxon>
        <taxon>Agaricomycetidae</taxon>
        <taxon>Agaricales</taxon>
        <taxon>Marasmiineae</taxon>
        <taxon>Mycenaceae</taxon>
        <taxon>Mycena</taxon>
    </lineage>
</organism>
<dbReference type="AlphaFoldDB" id="A0A8H6TME8"/>
<evidence type="ECO:0000256" key="5">
    <source>
        <dbReference type="SAM" id="Phobius"/>
    </source>
</evidence>
<feature type="transmembrane region" description="Helical" evidence="5">
    <location>
        <begin position="121"/>
        <end position="143"/>
    </location>
</feature>
<evidence type="ECO:0000256" key="2">
    <source>
        <dbReference type="ARBA" id="ARBA00022692"/>
    </source>
</evidence>
<dbReference type="SUPFAM" id="SSF161084">
    <property type="entry name" value="MAPEG domain-like"/>
    <property type="match status" value="1"/>
</dbReference>
<proteinExistence type="predicted"/>
<evidence type="ECO:0000256" key="4">
    <source>
        <dbReference type="ARBA" id="ARBA00023136"/>
    </source>
</evidence>
<evidence type="ECO:0000313" key="6">
    <source>
        <dbReference type="EMBL" id="KAF7319377.1"/>
    </source>
</evidence>
<protein>
    <submittedName>
        <fullName evidence="6">Membrane-associated proteins in eicosanoid and glutathione metabolism</fullName>
    </submittedName>
</protein>
<evidence type="ECO:0000313" key="7">
    <source>
        <dbReference type="Proteomes" id="UP000613580"/>
    </source>
</evidence>
<dbReference type="EMBL" id="JACAZE010000003">
    <property type="protein sequence ID" value="KAF7319377.1"/>
    <property type="molecule type" value="Genomic_DNA"/>
</dbReference>
<dbReference type="Gene3D" id="1.20.120.550">
    <property type="entry name" value="Membrane associated eicosanoid/glutathione metabolism-like domain"/>
    <property type="match status" value="1"/>
</dbReference>
<dbReference type="GO" id="GO:0016020">
    <property type="term" value="C:membrane"/>
    <property type="evidence" value="ECO:0007669"/>
    <property type="project" value="UniProtKB-SubCell"/>
</dbReference>
<dbReference type="OrthoDB" id="410651at2759"/>
<dbReference type="Pfam" id="PF01124">
    <property type="entry name" value="MAPEG"/>
    <property type="match status" value="1"/>
</dbReference>
<keyword evidence="2 5" id="KW-0812">Transmembrane</keyword>
<dbReference type="GO" id="GO:0004602">
    <property type="term" value="F:glutathione peroxidase activity"/>
    <property type="evidence" value="ECO:0007669"/>
    <property type="project" value="TreeGrafter"/>
</dbReference>
<dbReference type="InterPro" id="IPR050997">
    <property type="entry name" value="MAPEG"/>
</dbReference>
<comment type="subcellular location">
    <subcellularLocation>
        <location evidence="1">Membrane</location>
        <topology evidence="1">Multi-pass membrane protein</topology>
    </subcellularLocation>
</comment>
<reference evidence="6" key="1">
    <citation type="submission" date="2020-05" db="EMBL/GenBank/DDBJ databases">
        <title>Mycena genomes resolve the evolution of fungal bioluminescence.</title>
        <authorList>
            <person name="Tsai I.J."/>
        </authorList>
    </citation>
    <scope>NUCLEOTIDE SEQUENCE</scope>
    <source>
        <strain evidence="6">110903Hualien_Pintung</strain>
    </source>
</reference>
<gene>
    <name evidence="6" type="ORF">HMN09_00275600</name>
</gene>
<dbReference type="GO" id="GO:0004364">
    <property type="term" value="F:glutathione transferase activity"/>
    <property type="evidence" value="ECO:0007669"/>
    <property type="project" value="TreeGrafter"/>
</dbReference>
<keyword evidence="3 5" id="KW-1133">Transmembrane helix</keyword>
<dbReference type="PANTHER" id="PTHR10250">
    <property type="entry name" value="MICROSOMAL GLUTATHIONE S-TRANSFERASE"/>
    <property type="match status" value="1"/>
</dbReference>
<evidence type="ECO:0000256" key="3">
    <source>
        <dbReference type="ARBA" id="ARBA00022989"/>
    </source>
</evidence>
<name>A0A8H6TME8_MYCCL</name>